<evidence type="ECO:0000313" key="2">
    <source>
        <dbReference type="EMBL" id="OSX75769.1"/>
    </source>
</evidence>
<protein>
    <submittedName>
        <fullName evidence="2">Uncharacterized protein</fullName>
    </submittedName>
</protein>
<feature type="compositionally biased region" description="Basic and acidic residues" evidence="1">
    <location>
        <begin position="7"/>
        <end position="19"/>
    </location>
</feature>
<feature type="region of interest" description="Disordered" evidence="1">
    <location>
        <begin position="63"/>
        <end position="184"/>
    </location>
</feature>
<organism evidence="2 3">
    <name type="scientific">Porphyra umbilicalis</name>
    <name type="common">Purple laver</name>
    <name type="synonym">Red alga</name>
    <dbReference type="NCBI Taxonomy" id="2786"/>
    <lineage>
        <taxon>Eukaryota</taxon>
        <taxon>Rhodophyta</taxon>
        <taxon>Bangiophyceae</taxon>
        <taxon>Bangiales</taxon>
        <taxon>Bangiaceae</taxon>
        <taxon>Porphyra</taxon>
    </lineage>
</organism>
<keyword evidence="3" id="KW-1185">Reference proteome</keyword>
<feature type="region of interest" description="Disordered" evidence="1">
    <location>
        <begin position="1"/>
        <end position="36"/>
    </location>
</feature>
<feature type="compositionally biased region" description="Polar residues" evidence="1">
    <location>
        <begin position="99"/>
        <end position="108"/>
    </location>
</feature>
<dbReference type="AlphaFoldDB" id="A0A1X6P4E9"/>
<accession>A0A1X6P4E9</accession>
<dbReference type="EMBL" id="KV918891">
    <property type="protein sequence ID" value="OSX75769.1"/>
    <property type="molecule type" value="Genomic_DNA"/>
</dbReference>
<feature type="compositionally biased region" description="Low complexity" evidence="1">
    <location>
        <begin position="152"/>
        <end position="168"/>
    </location>
</feature>
<evidence type="ECO:0000256" key="1">
    <source>
        <dbReference type="SAM" id="MobiDB-lite"/>
    </source>
</evidence>
<gene>
    <name evidence="2" type="ORF">BU14_0222s0014</name>
</gene>
<reference evidence="2 3" key="1">
    <citation type="submission" date="2017-03" db="EMBL/GenBank/DDBJ databases">
        <title>WGS assembly of Porphyra umbilicalis.</title>
        <authorList>
            <person name="Brawley S.H."/>
            <person name="Blouin N.A."/>
            <person name="Ficko-Blean E."/>
            <person name="Wheeler G.L."/>
            <person name="Lohr M."/>
            <person name="Goodson H.V."/>
            <person name="Jenkins J.W."/>
            <person name="Blaby-Haas C.E."/>
            <person name="Helliwell K.E."/>
            <person name="Chan C."/>
            <person name="Marriage T."/>
            <person name="Bhattacharya D."/>
            <person name="Klein A.S."/>
            <person name="Badis Y."/>
            <person name="Brodie J."/>
            <person name="Cao Y."/>
            <person name="Collen J."/>
            <person name="Dittami S.M."/>
            <person name="Gachon C.M."/>
            <person name="Green B.R."/>
            <person name="Karpowicz S."/>
            <person name="Kim J.W."/>
            <person name="Kudahl U."/>
            <person name="Lin S."/>
            <person name="Michel G."/>
            <person name="Mittag M."/>
            <person name="Olson B.J."/>
            <person name="Pangilinan J."/>
            <person name="Peng Y."/>
            <person name="Qiu H."/>
            <person name="Shu S."/>
            <person name="Singer J.T."/>
            <person name="Smith A.G."/>
            <person name="Sprecher B.N."/>
            <person name="Wagner V."/>
            <person name="Wang W."/>
            <person name="Wang Z.-Y."/>
            <person name="Yan J."/>
            <person name="Yarish C."/>
            <person name="Zoeuner-Riek S."/>
            <person name="Zhuang Y."/>
            <person name="Zou Y."/>
            <person name="Lindquist E.A."/>
            <person name="Grimwood J."/>
            <person name="Barry K."/>
            <person name="Rokhsar D.S."/>
            <person name="Schmutz J."/>
            <person name="Stiller J.W."/>
            <person name="Grossman A.R."/>
            <person name="Prochnik S.E."/>
        </authorList>
    </citation>
    <scope>NUCLEOTIDE SEQUENCE [LARGE SCALE GENOMIC DNA]</scope>
    <source>
        <strain evidence="2">4086291</strain>
    </source>
</reference>
<evidence type="ECO:0000313" key="3">
    <source>
        <dbReference type="Proteomes" id="UP000218209"/>
    </source>
</evidence>
<dbReference type="Proteomes" id="UP000218209">
    <property type="component" value="Unassembled WGS sequence"/>
</dbReference>
<feature type="compositionally biased region" description="Basic and acidic residues" evidence="1">
    <location>
        <begin position="130"/>
        <end position="141"/>
    </location>
</feature>
<sequence length="184" mass="18358">MCASRSGSRDDGKAAEKPHSLPATAEHGRPARATEQAALARIGQFVRQAGSLGLRVQRMTIAPAPVPHRGRTPNEPGPTLIFSDESSVGPCIVSVEPPTASTGSSSGRPFNEPVMPPSDSEAETQVPRRAGGEDNGHRGRLVDGAGRGTGGAAATVAGPRMAAASSAGDGKGGLSGAAGTSSSD</sequence>
<proteinExistence type="predicted"/>
<name>A0A1X6P4E9_PORUM</name>